<evidence type="ECO:0000313" key="6">
    <source>
        <dbReference type="Proteomes" id="UP000564573"/>
    </source>
</evidence>
<dbReference type="CDD" id="cd03255">
    <property type="entry name" value="ABC_MJ0796_LolCDE_FtsE"/>
    <property type="match status" value="1"/>
</dbReference>
<dbReference type="AlphaFoldDB" id="A0A839XPM9"/>
<dbReference type="SMART" id="SM00382">
    <property type="entry name" value="AAA"/>
    <property type="match status" value="1"/>
</dbReference>
<protein>
    <submittedName>
        <fullName evidence="5">Putative ABC transport system ATP-binding protein</fullName>
    </submittedName>
</protein>
<accession>A0A839XPM9</accession>
<keyword evidence="1" id="KW-0813">Transport</keyword>
<evidence type="ECO:0000256" key="2">
    <source>
        <dbReference type="ARBA" id="ARBA00022741"/>
    </source>
</evidence>
<dbReference type="GO" id="GO:0005524">
    <property type="term" value="F:ATP binding"/>
    <property type="evidence" value="ECO:0007669"/>
    <property type="project" value="UniProtKB-KW"/>
</dbReference>
<sequence length="245" mass="25416">MTTRISGQPPSPAIPARPALSGRGLSKRYGAQHALSGVDIDVTPGEAMAIVGPSGSGKSTLLHVLAGILPADDGEVTLGGRRIDSLGETKRSELRRTEFGFVFQSGMLVGELSAEENAALPTLLAGTGRKEALAEARRWLEHLGLKGKERNRPGELSGGQAQRVAIARALVHRPSVIFADEPTGALDTRTGGETMRALLEAAAGSGAAVVVVTHDRDLAASLPRTVSLRDGRIEADTRAGAVVPA</sequence>
<proteinExistence type="predicted"/>
<dbReference type="SUPFAM" id="SSF52540">
    <property type="entry name" value="P-loop containing nucleoside triphosphate hydrolases"/>
    <property type="match status" value="1"/>
</dbReference>
<name>A0A839XPM9_9PSEU</name>
<evidence type="ECO:0000259" key="4">
    <source>
        <dbReference type="PROSITE" id="PS50893"/>
    </source>
</evidence>
<dbReference type="PROSITE" id="PS00211">
    <property type="entry name" value="ABC_TRANSPORTER_1"/>
    <property type="match status" value="1"/>
</dbReference>
<evidence type="ECO:0000256" key="1">
    <source>
        <dbReference type="ARBA" id="ARBA00022448"/>
    </source>
</evidence>
<dbReference type="PANTHER" id="PTHR24220">
    <property type="entry name" value="IMPORT ATP-BINDING PROTEIN"/>
    <property type="match status" value="1"/>
</dbReference>
<dbReference type="RefSeq" id="WP_183781190.1">
    <property type="nucleotide sequence ID" value="NZ_JACIBS010000001.1"/>
</dbReference>
<keyword evidence="2" id="KW-0547">Nucleotide-binding</keyword>
<dbReference type="Proteomes" id="UP000564573">
    <property type="component" value="Unassembled WGS sequence"/>
</dbReference>
<organism evidence="5 6">
    <name type="scientific">Prauserella sediminis</name>
    <dbReference type="NCBI Taxonomy" id="577680"/>
    <lineage>
        <taxon>Bacteria</taxon>
        <taxon>Bacillati</taxon>
        <taxon>Actinomycetota</taxon>
        <taxon>Actinomycetes</taxon>
        <taxon>Pseudonocardiales</taxon>
        <taxon>Pseudonocardiaceae</taxon>
        <taxon>Prauserella</taxon>
        <taxon>Prauserella salsuginis group</taxon>
    </lineage>
</organism>
<dbReference type="InterPro" id="IPR015854">
    <property type="entry name" value="ABC_transpr_LolD-like"/>
</dbReference>
<dbReference type="InterPro" id="IPR017911">
    <property type="entry name" value="MacB-like_ATP-bd"/>
</dbReference>
<comment type="caution">
    <text evidence="5">The sequence shown here is derived from an EMBL/GenBank/DDBJ whole genome shotgun (WGS) entry which is preliminary data.</text>
</comment>
<evidence type="ECO:0000313" key="5">
    <source>
        <dbReference type="EMBL" id="MBB3662808.1"/>
    </source>
</evidence>
<dbReference type="GO" id="GO:0022857">
    <property type="term" value="F:transmembrane transporter activity"/>
    <property type="evidence" value="ECO:0007669"/>
    <property type="project" value="TreeGrafter"/>
</dbReference>
<dbReference type="InterPro" id="IPR027417">
    <property type="entry name" value="P-loop_NTPase"/>
</dbReference>
<keyword evidence="6" id="KW-1185">Reference proteome</keyword>
<dbReference type="EMBL" id="JACIBS010000001">
    <property type="protein sequence ID" value="MBB3662808.1"/>
    <property type="molecule type" value="Genomic_DNA"/>
</dbReference>
<dbReference type="GO" id="GO:0005886">
    <property type="term" value="C:plasma membrane"/>
    <property type="evidence" value="ECO:0007669"/>
    <property type="project" value="TreeGrafter"/>
</dbReference>
<reference evidence="5 6" key="1">
    <citation type="submission" date="2020-08" db="EMBL/GenBank/DDBJ databases">
        <title>Sequencing the genomes of 1000 actinobacteria strains.</title>
        <authorList>
            <person name="Klenk H.-P."/>
        </authorList>
    </citation>
    <scope>NUCLEOTIDE SEQUENCE [LARGE SCALE GENOMIC DNA]</scope>
    <source>
        <strain evidence="5 6">DSM 45267</strain>
    </source>
</reference>
<dbReference type="InterPro" id="IPR003439">
    <property type="entry name" value="ABC_transporter-like_ATP-bd"/>
</dbReference>
<evidence type="ECO:0000256" key="3">
    <source>
        <dbReference type="ARBA" id="ARBA00022840"/>
    </source>
</evidence>
<dbReference type="InterPro" id="IPR017871">
    <property type="entry name" value="ABC_transporter-like_CS"/>
</dbReference>
<dbReference type="Pfam" id="PF00005">
    <property type="entry name" value="ABC_tran"/>
    <property type="match status" value="1"/>
</dbReference>
<feature type="domain" description="ABC transporter" evidence="4">
    <location>
        <begin position="20"/>
        <end position="245"/>
    </location>
</feature>
<dbReference type="Gene3D" id="3.40.50.300">
    <property type="entry name" value="P-loop containing nucleotide triphosphate hydrolases"/>
    <property type="match status" value="1"/>
</dbReference>
<dbReference type="PANTHER" id="PTHR24220:SF685">
    <property type="entry name" value="ABC TRANSPORTER RELATED"/>
    <property type="match status" value="1"/>
</dbReference>
<dbReference type="InterPro" id="IPR003593">
    <property type="entry name" value="AAA+_ATPase"/>
</dbReference>
<keyword evidence="3 5" id="KW-0067">ATP-binding</keyword>
<gene>
    <name evidence="5" type="ORF">FB384_001712</name>
</gene>
<dbReference type="PROSITE" id="PS50893">
    <property type="entry name" value="ABC_TRANSPORTER_2"/>
    <property type="match status" value="1"/>
</dbReference>
<dbReference type="GO" id="GO:0016887">
    <property type="term" value="F:ATP hydrolysis activity"/>
    <property type="evidence" value="ECO:0007669"/>
    <property type="project" value="InterPro"/>
</dbReference>